<feature type="domain" description="Cystatin" evidence="4">
    <location>
        <begin position="25"/>
        <end position="131"/>
    </location>
</feature>
<evidence type="ECO:0000313" key="5">
    <source>
        <dbReference type="EMBL" id="KAG8583755.1"/>
    </source>
</evidence>
<proteinExistence type="inferred from homology"/>
<dbReference type="GO" id="GO:0005615">
    <property type="term" value="C:extracellular space"/>
    <property type="evidence" value="ECO:0007669"/>
    <property type="project" value="TreeGrafter"/>
</dbReference>
<dbReference type="SMART" id="SM00043">
    <property type="entry name" value="CY"/>
    <property type="match status" value="1"/>
</dbReference>
<dbReference type="Pfam" id="PF00031">
    <property type="entry name" value="Cystatin"/>
    <property type="match status" value="1"/>
</dbReference>
<evidence type="ECO:0000256" key="2">
    <source>
        <dbReference type="ARBA" id="ARBA00023157"/>
    </source>
</evidence>
<dbReference type="SUPFAM" id="SSF54403">
    <property type="entry name" value="Cystatin/monellin"/>
    <property type="match status" value="1"/>
</dbReference>
<name>A0AAV7CGE7_ENGPU</name>
<evidence type="ECO:0000256" key="1">
    <source>
        <dbReference type="ARBA" id="ARBA00009403"/>
    </source>
</evidence>
<organism evidence="5 6">
    <name type="scientific">Engystomops pustulosus</name>
    <name type="common">Tungara frog</name>
    <name type="synonym">Physalaemus pustulosus</name>
    <dbReference type="NCBI Taxonomy" id="76066"/>
    <lineage>
        <taxon>Eukaryota</taxon>
        <taxon>Metazoa</taxon>
        <taxon>Chordata</taxon>
        <taxon>Craniata</taxon>
        <taxon>Vertebrata</taxon>
        <taxon>Euteleostomi</taxon>
        <taxon>Amphibia</taxon>
        <taxon>Batrachia</taxon>
        <taxon>Anura</taxon>
        <taxon>Neobatrachia</taxon>
        <taxon>Hyloidea</taxon>
        <taxon>Leptodactylidae</taxon>
        <taxon>Leiuperinae</taxon>
        <taxon>Engystomops</taxon>
    </lineage>
</organism>
<dbReference type="Gene3D" id="3.10.450.10">
    <property type="match status" value="1"/>
</dbReference>
<keyword evidence="6" id="KW-1185">Reference proteome</keyword>
<feature type="chain" id="PRO_5043350093" description="Cystatin domain-containing protein" evidence="3">
    <location>
        <begin position="22"/>
        <end position="131"/>
    </location>
</feature>
<dbReference type="InterPro" id="IPR000010">
    <property type="entry name" value="Cystatin_dom"/>
</dbReference>
<evidence type="ECO:0000259" key="4">
    <source>
        <dbReference type="SMART" id="SM00043"/>
    </source>
</evidence>
<dbReference type="PROSITE" id="PS00287">
    <property type="entry name" value="CYSTATIN"/>
    <property type="match status" value="1"/>
</dbReference>
<keyword evidence="3" id="KW-0732">Signal</keyword>
<accession>A0AAV7CGE7</accession>
<dbReference type="Proteomes" id="UP000824782">
    <property type="component" value="Unassembled WGS sequence"/>
</dbReference>
<gene>
    <name evidence="5" type="ORF">GDO81_008535</name>
</gene>
<dbReference type="InterPro" id="IPR046350">
    <property type="entry name" value="Cystatin_sf"/>
</dbReference>
<dbReference type="GO" id="GO:0004869">
    <property type="term" value="F:cysteine-type endopeptidase inhibitor activity"/>
    <property type="evidence" value="ECO:0007669"/>
    <property type="project" value="InterPro"/>
</dbReference>
<dbReference type="GO" id="GO:0031982">
    <property type="term" value="C:vesicle"/>
    <property type="evidence" value="ECO:0007669"/>
    <property type="project" value="TreeGrafter"/>
</dbReference>
<evidence type="ECO:0000313" key="6">
    <source>
        <dbReference type="Proteomes" id="UP000824782"/>
    </source>
</evidence>
<dbReference type="EMBL" id="WNYA01000003">
    <property type="protein sequence ID" value="KAG8583755.1"/>
    <property type="molecule type" value="Genomic_DNA"/>
</dbReference>
<dbReference type="FunFam" id="3.10.450.10:FF:000004">
    <property type="entry name" value="Cystatin C"/>
    <property type="match status" value="1"/>
</dbReference>
<dbReference type="PANTHER" id="PTHR46186">
    <property type="entry name" value="CYSTATIN"/>
    <property type="match status" value="1"/>
</dbReference>
<keyword evidence="2" id="KW-1015">Disulfide bond</keyword>
<dbReference type="GO" id="GO:0005737">
    <property type="term" value="C:cytoplasm"/>
    <property type="evidence" value="ECO:0007669"/>
    <property type="project" value="TreeGrafter"/>
</dbReference>
<sequence length="131" mass="14846">MAMIWKICLVLTLALCTQVSAQNKNLLGGWREAKEGDKGAMSALEFATEQYNNEGRNGYITEINKIIRMRKQVVAGMKYAIEVEVLVSPCPKGIVNTEECQNQNTKKQRCTFEVVIVPWQNIKEVLKSFCM</sequence>
<protein>
    <recommendedName>
        <fullName evidence="4">Cystatin domain-containing protein</fullName>
    </recommendedName>
</protein>
<evidence type="ECO:0000256" key="3">
    <source>
        <dbReference type="SAM" id="SignalP"/>
    </source>
</evidence>
<comment type="caution">
    <text evidence="5">The sequence shown here is derived from an EMBL/GenBank/DDBJ whole genome shotgun (WGS) entry which is preliminary data.</text>
</comment>
<comment type="similarity">
    <text evidence="1">Belongs to the cystatin family.</text>
</comment>
<dbReference type="InterPro" id="IPR018073">
    <property type="entry name" value="Prot_inh_cystat_CS"/>
</dbReference>
<dbReference type="CDD" id="cd00042">
    <property type="entry name" value="CY"/>
    <property type="match status" value="1"/>
</dbReference>
<reference evidence="5" key="1">
    <citation type="thesis" date="2020" institute="ProQuest LLC" country="789 East Eisenhower Parkway, Ann Arbor, MI, USA">
        <title>Comparative Genomics and Chromosome Evolution.</title>
        <authorList>
            <person name="Mudd A.B."/>
        </authorList>
    </citation>
    <scope>NUCLEOTIDE SEQUENCE</scope>
    <source>
        <strain evidence="5">237g6f4</strain>
        <tissue evidence="5">Blood</tissue>
    </source>
</reference>
<dbReference type="PANTHER" id="PTHR46186:SF18">
    <property type="entry name" value="CYSTATIN-LIKE"/>
    <property type="match status" value="1"/>
</dbReference>
<dbReference type="AlphaFoldDB" id="A0AAV7CGE7"/>
<feature type="signal peptide" evidence="3">
    <location>
        <begin position="1"/>
        <end position="21"/>
    </location>
</feature>